<dbReference type="Pfam" id="PF00404">
    <property type="entry name" value="Dockerin_1"/>
    <property type="match status" value="1"/>
</dbReference>
<accession>A0ABD4TCE7</accession>
<evidence type="ECO:0000256" key="2">
    <source>
        <dbReference type="SAM" id="MobiDB-lite"/>
    </source>
</evidence>
<dbReference type="InterPro" id="IPR016134">
    <property type="entry name" value="Dockerin_dom"/>
</dbReference>
<dbReference type="PROSITE" id="PS00018">
    <property type="entry name" value="EF_HAND_1"/>
    <property type="match status" value="2"/>
</dbReference>
<dbReference type="SUPFAM" id="SSF63446">
    <property type="entry name" value="Type I dockerin domain"/>
    <property type="match status" value="1"/>
</dbReference>
<comment type="caution">
    <text evidence="4">The sequence shown here is derived from an EMBL/GenBank/DDBJ whole genome shotgun (WGS) entry which is preliminary data.</text>
</comment>
<feature type="region of interest" description="Disordered" evidence="2">
    <location>
        <begin position="508"/>
        <end position="546"/>
    </location>
</feature>
<evidence type="ECO:0000313" key="4">
    <source>
        <dbReference type="EMBL" id="MCM2465661.1"/>
    </source>
</evidence>
<dbReference type="AlphaFoldDB" id="A0ABD4TCE7"/>
<feature type="domain" description="Dockerin" evidence="3">
    <location>
        <begin position="809"/>
        <end position="871"/>
    </location>
</feature>
<organism evidence="4 5">
    <name type="scientific">Methanoculleus oceani</name>
    <dbReference type="NCBI Taxonomy" id="2184756"/>
    <lineage>
        <taxon>Archaea</taxon>
        <taxon>Methanobacteriati</taxon>
        <taxon>Methanobacteriota</taxon>
        <taxon>Stenosarchaea group</taxon>
        <taxon>Methanomicrobia</taxon>
        <taxon>Methanomicrobiales</taxon>
        <taxon>Methanomicrobiaceae</taxon>
        <taxon>Methanoculleus</taxon>
    </lineage>
</organism>
<reference evidence="4 5" key="1">
    <citation type="submission" date="2018-05" db="EMBL/GenBank/DDBJ databases">
        <title>Isolation and characterization of genus Methanoculleus species and their viruses from deep sea marine sediment offshore southwestern Taiwan.</title>
        <authorList>
            <person name="Wei W.-H."/>
            <person name="Chen W.-C."/>
            <person name="Lai M.-C."/>
            <person name="Chen S.-C."/>
        </authorList>
    </citation>
    <scope>NUCLEOTIDE SEQUENCE [LARGE SCALE GENOMIC DNA]</scope>
    <source>
        <strain evidence="4 5">CWC-02</strain>
    </source>
</reference>
<feature type="compositionally biased region" description="Low complexity" evidence="2">
    <location>
        <begin position="508"/>
        <end position="523"/>
    </location>
</feature>
<dbReference type="Proteomes" id="UP001523230">
    <property type="component" value="Unassembled WGS sequence"/>
</dbReference>
<dbReference type="InterPro" id="IPR006626">
    <property type="entry name" value="PbH1"/>
</dbReference>
<keyword evidence="5" id="KW-1185">Reference proteome</keyword>
<feature type="compositionally biased region" description="Pro residues" evidence="2">
    <location>
        <begin position="524"/>
        <end position="540"/>
    </location>
</feature>
<protein>
    <recommendedName>
        <fullName evidence="1">Probable pectate lyase C</fullName>
    </recommendedName>
</protein>
<dbReference type="InterPro" id="IPR036439">
    <property type="entry name" value="Dockerin_dom_sf"/>
</dbReference>
<dbReference type="Gene3D" id="2.60.40.10">
    <property type="entry name" value="Immunoglobulins"/>
    <property type="match status" value="2"/>
</dbReference>
<dbReference type="CDD" id="cd14254">
    <property type="entry name" value="Dockerin_II"/>
    <property type="match status" value="1"/>
</dbReference>
<dbReference type="Gene3D" id="1.10.1330.10">
    <property type="entry name" value="Dockerin domain"/>
    <property type="match status" value="1"/>
</dbReference>
<dbReference type="RefSeq" id="WP_250986885.1">
    <property type="nucleotide sequence ID" value="NZ_QFDM01000001.1"/>
</dbReference>
<dbReference type="InterPro" id="IPR018247">
    <property type="entry name" value="EF_Hand_1_Ca_BS"/>
</dbReference>
<dbReference type="SUPFAM" id="SSF51126">
    <property type="entry name" value="Pectin lyase-like"/>
    <property type="match status" value="2"/>
</dbReference>
<dbReference type="GO" id="GO:0016787">
    <property type="term" value="F:hydrolase activity"/>
    <property type="evidence" value="ECO:0007669"/>
    <property type="project" value="UniProtKB-KW"/>
</dbReference>
<feature type="region of interest" description="Disordered" evidence="2">
    <location>
        <begin position="667"/>
        <end position="687"/>
    </location>
</feature>
<dbReference type="EMBL" id="QFDM01000001">
    <property type="protein sequence ID" value="MCM2465661.1"/>
    <property type="molecule type" value="Genomic_DNA"/>
</dbReference>
<dbReference type="Pfam" id="PF07705">
    <property type="entry name" value="CARDB"/>
    <property type="match status" value="2"/>
</dbReference>
<dbReference type="SMART" id="SM00710">
    <property type="entry name" value="PbH1"/>
    <property type="match status" value="8"/>
</dbReference>
<keyword evidence="4" id="KW-0378">Hydrolase</keyword>
<name>A0ABD4TCE7_9EURY</name>
<dbReference type="InterPro" id="IPR011050">
    <property type="entry name" value="Pectin_lyase_fold/virulence"/>
</dbReference>
<gene>
    <name evidence="4" type="ORF">DIC75_04930</name>
</gene>
<sequence length="871" mass="90822">MRDRRTTKLLIVVFLIVGLVPIVGALEATPNTIVAASDSSAADKASADYVCDGVNDHVEIQAALNALPSSGGVVLLTSGTYNCAGIIAPKASSTLMGEGESETFLIFTKDGRINVDREYITLDGFHIKGTGYSSGVKWLGVMNIRASHAKIHNIEGTADASIQAVYLLVHDPTVYAPTLQDVEFINCRAVDTGTYGFLHNAWGSTNMVIKNVRYDNCAAINCGKYGQFNPWITGFDFAELNDMDGLRVTNCLAEGTTESGFHFEFDPKVTNAVLENCVSRNNGQKAFPTKAYNVNDMSTHYFGCGYYAPNCDVTFINCTAEGNSMNGFYTTNGGKLYNCVEKDTGIGRTDFSYRVPAGYYSIPTRSVNPSTVMENCTSINSRAFGLQVDLANNVKIRNFHLIDPVGYNGKGSSLGGTNGQFDNSEVSIYASGNRVETLVWAKENVNTVFSGQIVSDAAKPFVVEGYRTKNVLVKDMEIVSKTLPAGSSGVTIVSTVPAGQATLQNVKVTSTGSPVPTPTVTGPTPVPTTPAPVTPTPTTTPAPSGKPDLVVTDISWKPANPATGSAVTLSATIKNQGTAPTPAGAKHGVLFTFDDGAAGSGVWSDTHAASIAPGAWVTLTANGGSAGATWKAVEGTHTVKANVDDVNRIAESNEANNVMSKQITVAKTASGSTPTPTPTTPAPSGKPDLVVTDISWKPANPTPGSAVTLSATIKNQGTAPTPAGTKHGVLFTFDDGAAGSGVWSDTHTTAIAAGASVTLTANGGSAGATWKAVEGTHTVKANVDDVNRIAESNEANNVMSKEIVAGTQPVPVRGDLNKDGSVDWADVTIAAGMAQGTTPSDAAADCNGDGTVDWKDVALLADFFFGRTPSL</sequence>
<evidence type="ECO:0000313" key="5">
    <source>
        <dbReference type="Proteomes" id="UP001523230"/>
    </source>
</evidence>
<dbReference type="Gene3D" id="2.160.20.10">
    <property type="entry name" value="Single-stranded right-handed beta-helix, Pectin lyase-like"/>
    <property type="match status" value="1"/>
</dbReference>
<evidence type="ECO:0000259" key="3">
    <source>
        <dbReference type="PROSITE" id="PS51766"/>
    </source>
</evidence>
<dbReference type="PROSITE" id="PS51766">
    <property type="entry name" value="DOCKERIN"/>
    <property type="match status" value="1"/>
</dbReference>
<dbReference type="InterPro" id="IPR012334">
    <property type="entry name" value="Pectin_lyas_fold"/>
</dbReference>
<dbReference type="InterPro" id="IPR011635">
    <property type="entry name" value="CARDB"/>
</dbReference>
<evidence type="ECO:0000256" key="1">
    <source>
        <dbReference type="ARBA" id="ARBA00016512"/>
    </source>
</evidence>
<proteinExistence type="predicted"/>
<dbReference type="InterPro" id="IPR013783">
    <property type="entry name" value="Ig-like_fold"/>
</dbReference>
<dbReference type="InterPro" id="IPR002105">
    <property type="entry name" value="Dockerin_1_rpt"/>
</dbReference>